<dbReference type="PANTHER" id="PTHR32027:SF0">
    <property type="entry name" value="CYTOSINE DEAMINASE"/>
    <property type="match status" value="1"/>
</dbReference>
<evidence type="ECO:0000259" key="1">
    <source>
        <dbReference type="Pfam" id="PF07969"/>
    </source>
</evidence>
<dbReference type="Gene3D" id="3.20.20.140">
    <property type="entry name" value="Metal-dependent hydrolases"/>
    <property type="match status" value="1"/>
</dbReference>
<name>A0ABW3W472_9ACTN</name>
<reference evidence="3" key="1">
    <citation type="journal article" date="2019" name="Int. J. Syst. Evol. Microbiol.">
        <title>The Global Catalogue of Microorganisms (GCM) 10K type strain sequencing project: providing services to taxonomists for standard genome sequencing and annotation.</title>
        <authorList>
            <consortium name="The Broad Institute Genomics Platform"/>
            <consortium name="The Broad Institute Genome Sequencing Center for Infectious Disease"/>
            <person name="Wu L."/>
            <person name="Ma J."/>
        </authorList>
    </citation>
    <scope>NUCLEOTIDE SEQUENCE [LARGE SCALE GENOMIC DNA]</scope>
    <source>
        <strain evidence="3">CCUG 52478</strain>
    </source>
</reference>
<gene>
    <name evidence="2" type="ORF">ACFQ3F_20125</name>
</gene>
<evidence type="ECO:0000313" key="3">
    <source>
        <dbReference type="Proteomes" id="UP001597229"/>
    </source>
</evidence>
<dbReference type="EMBL" id="JBHTLX010000023">
    <property type="protein sequence ID" value="MFD1250116.1"/>
    <property type="molecule type" value="Genomic_DNA"/>
</dbReference>
<dbReference type="RefSeq" id="WP_367919426.1">
    <property type="nucleotide sequence ID" value="NZ_BAABAC010000023.1"/>
</dbReference>
<feature type="domain" description="Amidohydrolase 3" evidence="1">
    <location>
        <begin position="45"/>
        <end position="401"/>
    </location>
</feature>
<dbReference type="SUPFAM" id="SSF51556">
    <property type="entry name" value="Metallo-dependent hydrolases"/>
    <property type="match status" value="1"/>
</dbReference>
<dbReference type="InterPro" id="IPR032466">
    <property type="entry name" value="Metal_Hydrolase"/>
</dbReference>
<comment type="caution">
    <text evidence="2">The sequence shown here is derived from an EMBL/GenBank/DDBJ whole genome shotgun (WGS) entry which is preliminary data.</text>
</comment>
<sequence length="425" mass="45107">MTETLDLLVHDARLLDGRVVSIGVAGGQISLVREAGAPTPEATTTIDAGGALVTSSFVNGHMHLDKVYTLPLAGDGALTAYTSDTMGNAMRSIVEDASAVKKHYDRTWIMPNVRRALDEALTYGTLHVQAFVDVDTTAGLEGMAAVLAVREEYRGLVDLQVVAFPQDGLLRDPGAAELCEEAMRMGADVVGGIPWLESTDREAREHVDWACRVAAAGGHRVAMLVDDAGDPSLRTTAMLAEAMIEHGLQGRGVACHGRAIGTYPTPSVLRLIQLAKAAGLGFVSDPHTGPLHLPVRAFLDDGLAVALGQDDIEDAYYPFGRHNMLEVAFLGAHLLQFLTGPDQVRLVELVTDRAARVLGLPGDGIAEGTAADLCVHGSERVVDLLREHAAPRWVVRGGRVVAETETRTRLHRATATTTATTTAAG</sequence>
<proteinExistence type="predicted"/>
<dbReference type="SUPFAM" id="SSF51338">
    <property type="entry name" value="Composite domain of metallo-dependent hydrolases"/>
    <property type="match status" value="1"/>
</dbReference>
<dbReference type="InterPro" id="IPR011059">
    <property type="entry name" value="Metal-dep_hydrolase_composite"/>
</dbReference>
<accession>A0ABW3W472</accession>
<keyword evidence="3" id="KW-1185">Reference proteome</keyword>
<dbReference type="InterPro" id="IPR052349">
    <property type="entry name" value="Metallo-hydrolase_Enzymes"/>
</dbReference>
<dbReference type="Proteomes" id="UP001597229">
    <property type="component" value="Unassembled WGS sequence"/>
</dbReference>
<dbReference type="Pfam" id="PF07969">
    <property type="entry name" value="Amidohydro_3"/>
    <property type="match status" value="1"/>
</dbReference>
<evidence type="ECO:0000313" key="2">
    <source>
        <dbReference type="EMBL" id="MFD1250116.1"/>
    </source>
</evidence>
<protein>
    <submittedName>
        <fullName evidence="2">Amidohydrolase family protein</fullName>
    </submittedName>
</protein>
<dbReference type="Gene3D" id="2.30.40.10">
    <property type="entry name" value="Urease, subunit C, domain 1"/>
    <property type="match status" value="1"/>
</dbReference>
<organism evidence="2 3">
    <name type="scientific">Nocardioides ginsengisoli</name>
    <dbReference type="NCBI Taxonomy" id="363868"/>
    <lineage>
        <taxon>Bacteria</taxon>
        <taxon>Bacillati</taxon>
        <taxon>Actinomycetota</taxon>
        <taxon>Actinomycetes</taxon>
        <taxon>Propionibacteriales</taxon>
        <taxon>Nocardioidaceae</taxon>
        <taxon>Nocardioides</taxon>
    </lineage>
</organism>
<dbReference type="InterPro" id="IPR013108">
    <property type="entry name" value="Amidohydro_3"/>
</dbReference>
<dbReference type="PANTHER" id="PTHR32027">
    <property type="entry name" value="CYTOSINE DEAMINASE"/>
    <property type="match status" value="1"/>
</dbReference>